<comment type="subunit">
    <text evidence="7">Forms a complex with DabA.</text>
</comment>
<dbReference type="STRING" id="1830138.SAMN05443507_102134"/>
<feature type="transmembrane region" description="Helical" evidence="7">
    <location>
        <begin position="101"/>
        <end position="117"/>
    </location>
</feature>
<keyword evidence="6 7" id="KW-0472">Membrane</keyword>
<keyword evidence="5 7" id="KW-1133">Transmembrane helix</keyword>
<dbReference type="EMBL" id="FRAF01000002">
    <property type="protein sequence ID" value="SHJ67615.1"/>
    <property type="molecule type" value="Genomic_DNA"/>
</dbReference>
<dbReference type="PANTHER" id="PTHR42829:SF1">
    <property type="entry name" value="INORGANIC CARBON TRANSPORTER SUBUNIT DABB-RELATED"/>
    <property type="match status" value="1"/>
</dbReference>
<evidence type="ECO:0000256" key="3">
    <source>
        <dbReference type="ARBA" id="ARBA00022475"/>
    </source>
</evidence>
<dbReference type="GO" id="GO:0003954">
    <property type="term" value="F:NADH dehydrogenase activity"/>
    <property type="evidence" value="ECO:0007669"/>
    <property type="project" value="TreeGrafter"/>
</dbReference>
<evidence type="ECO:0000256" key="4">
    <source>
        <dbReference type="ARBA" id="ARBA00022692"/>
    </source>
</evidence>
<feature type="transmembrane region" description="Helical" evidence="7">
    <location>
        <begin position="262"/>
        <end position="286"/>
    </location>
</feature>
<evidence type="ECO:0000256" key="8">
    <source>
        <dbReference type="RuleBase" id="RU000320"/>
    </source>
</evidence>
<dbReference type="InterPro" id="IPR003945">
    <property type="entry name" value="NU5C-like"/>
</dbReference>
<dbReference type="Pfam" id="PF00361">
    <property type="entry name" value="Proton_antipo_M"/>
    <property type="match status" value="1"/>
</dbReference>
<dbReference type="PANTHER" id="PTHR42829">
    <property type="entry name" value="NADH-UBIQUINONE OXIDOREDUCTASE CHAIN 5"/>
    <property type="match status" value="1"/>
</dbReference>
<sequence>MILHICPILFFVSLLLLICSGLFILHPRIPIKFVRFHVGLSVLPPFIALLNLLINSTNRVWGFWELNALTWLIAVFVLMIGSVVQRFSVRQMLGDRNYRKYFTYLTLITSSAALAWLSNDILLLLLFWGITLLGLTWLIRLNQEWVAAKNAALHTSRLFACSWFLFLLALSWLTFLTGEWQISLQLSSNHLIHLIAWQKNMLALLLVLAVIIPAAQVPFQRWLLDSVVAPTPISAVMHAGVVNAGAIILTRFSPVFMGEWSSILLIAVSSVSVLMGTGTMLVHVDYKRQLVGSTIAQMGFMFIQCALGAYLAAIIHAVLHGLFKSALFLQAGSAVHHKDEAEEQISNQNVWRWRVIGGIIGVLAGLGFWFFVHHRGYDWMSALLLGWSVAFAWSQIPKPGSPRITRILGLTFLFITLSVFALVFAVFFALLHGVVPQGIQPPSMVNFMILLVLLLSSGVGAWLARHPQSRFYVMIYLWLVQWSEPHRDSVESHPKYLTNLLKSRG</sequence>
<evidence type="ECO:0000256" key="7">
    <source>
        <dbReference type="HAMAP-Rule" id="MF_00862"/>
    </source>
</evidence>
<dbReference type="InterPro" id="IPR001750">
    <property type="entry name" value="ND/Mrp_TM"/>
</dbReference>
<accession>A0A1M6L8W7</accession>
<dbReference type="HAMAP" id="MF_00862">
    <property type="entry name" value="DabB"/>
    <property type="match status" value="1"/>
</dbReference>
<dbReference type="GO" id="GO:0015990">
    <property type="term" value="P:electron transport coupled proton transport"/>
    <property type="evidence" value="ECO:0007669"/>
    <property type="project" value="TreeGrafter"/>
</dbReference>
<feature type="transmembrane region" description="Helical" evidence="7">
    <location>
        <begin position="351"/>
        <end position="372"/>
    </location>
</feature>
<keyword evidence="4 7" id="KW-0812">Transmembrane</keyword>
<feature type="transmembrane region" description="Helical" evidence="7">
    <location>
        <begin position="195"/>
        <end position="215"/>
    </location>
</feature>
<reference evidence="11" key="1">
    <citation type="submission" date="2016-11" db="EMBL/GenBank/DDBJ databases">
        <authorList>
            <person name="Varghese N."/>
            <person name="Submissions S."/>
        </authorList>
    </citation>
    <scope>NUCLEOTIDE SEQUENCE [LARGE SCALE GENOMIC DNA]</scope>
    <source>
        <strain evidence="11">USBA-503</strain>
    </source>
</reference>
<dbReference type="GO" id="GO:0042773">
    <property type="term" value="P:ATP synthesis coupled electron transport"/>
    <property type="evidence" value="ECO:0007669"/>
    <property type="project" value="InterPro"/>
</dbReference>
<name>A0A1M6L8W7_9BACL</name>
<feature type="transmembrane region" description="Helical" evidence="7">
    <location>
        <begin position="68"/>
        <end position="89"/>
    </location>
</feature>
<dbReference type="NCBIfam" id="NF006373">
    <property type="entry name" value="PRK08601.1"/>
    <property type="match status" value="1"/>
</dbReference>
<evidence type="ECO:0000256" key="5">
    <source>
        <dbReference type="ARBA" id="ARBA00022989"/>
    </source>
</evidence>
<dbReference type="GO" id="GO:0008137">
    <property type="term" value="F:NADH dehydrogenase (ubiquinone) activity"/>
    <property type="evidence" value="ECO:0007669"/>
    <property type="project" value="InterPro"/>
</dbReference>
<feature type="domain" description="NADH:quinone oxidoreductase/Mrp antiporter transmembrane" evidence="9">
    <location>
        <begin position="118"/>
        <end position="346"/>
    </location>
</feature>
<protein>
    <recommendedName>
        <fullName evidence="7">Probable inorganic carbon transporter subunit DabB</fullName>
    </recommendedName>
</protein>
<dbReference type="AlphaFoldDB" id="A0A1M6L8W7"/>
<keyword evidence="11" id="KW-1185">Reference proteome</keyword>
<dbReference type="PRINTS" id="PR01434">
    <property type="entry name" value="NADHDHGNASE5"/>
</dbReference>
<feature type="transmembrane region" description="Helical" evidence="7">
    <location>
        <begin position="6"/>
        <end position="25"/>
    </location>
</feature>
<comment type="similarity">
    <text evidence="7">Belongs to the inorganic carbon transporter (TC 9.A.2) DabB family.</text>
</comment>
<feature type="transmembrane region" description="Helical" evidence="7">
    <location>
        <begin position="443"/>
        <end position="464"/>
    </location>
</feature>
<keyword evidence="3 7" id="KW-1003">Cell membrane</keyword>
<feature type="transmembrane region" description="Helical" evidence="7">
    <location>
        <begin position="151"/>
        <end position="175"/>
    </location>
</feature>
<dbReference type="GO" id="GO:0005886">
    <property type="term" value="C:plasma membrane"/>
    <property type="evidence" value="ECO:0007669"/>
    <property type="project" value="UniProtKB-SubCell"/>
</dbReference>
<dbReference type="InterPro" id="IPR046396">
    <property type="entry name" value="Transporter_DabB"/>
</dbReference>
<keyword evidence="2 7" id="KW-0813">Transport</keyword>
<evidence type="ECO:0000259" key="9">
    <source>
        <dbReference type="Pfam" id="PF00361"/>
    </source>
</evidence>
<evidence type="ECO:0000256" key="2">
    <source>
        <dbReference type="ARBA" id="ARBA00022448"/>
    </source>
</evidence>
<feature type="transmembrane region" description="Helical" evidence="7">
    <location>
        <begin position="227"/>
        <end position="250"/>
    </location>
</feature>
<feature type="transmembrane region" description="Helical" evidence="7">
    <location>
        <begin position="408"/>
        <end position="431"/>
    </location>
</feature>
<proteinExistence type="inferred from homology"/>
<evidence type="ECO:0000256" key="1">
    <source>
        <dbReference type="ARBA" id="ARBA00004651"/>
    </source>
</evidence>
<dbReference type="Proteomes" id="UP000184016">
    <property type="component" value="Unassembled WGS sequence"/>
</dbReference>
<feature type="transmembrane region" description="Helical" evidence="7">
    <location>
        <begin position="37"/>
        <end position="56"/>
    </location>
</feature>
<evidence type="ECO:0000313" key="11">
    <source>
        <dbReference type="Proteomes" id="UP000184016"/>
    </source>
</evidence>
<organism evidence="10 11">
    <name type="scientific">Alicyclobacillus tolerans</name>
    <dbReference type="NCBI Taxonomy" id="90970"/>
    <lineage>
        <taxon>Bacteria</taxon>
        <taxon>Bacillati</taxon>
        <taxon>Bacillota</taxon>
        <taxon>Bacilli</taxon>
        <taxon>Bacillales</taxon>
        <taxon>Alicyclobacillaceae</taxon>
        <taxon>Alicyclobacillus</taxon>
    </lineage>
</organism>
<gene>
    <name evidence="7" type="primary">dabB</name>
    <name evidence="10" type="ORF">SAMN05443507_102134</name>
</gene>
<comment type="function">
    <text evidence="7">Part of an energy-coupled inorganic carbon pump.</text>
</comment>
<feature type="transmembrane region" description="Helical" evidence="7">
    <location>
        <begin position="298"/>
        <end position="319"/>
    </location>
</feature>
<evidence type="ECO:0000313" key="10">
    <source>
        <dbReference type="EMBL" id="SHJ67615.1"/>
    </source>
</evidence>
<feature type="transmembrane region" description="Helical" evidence="7">
    <location>
        <begin position="123"/>
        <end position="139"/>
    </location>
</feature>
<comment type="subcellular location">
    <subcellularLocation>
        <location evidence="1 7">Cell membrane</location>
        <topology evidence="1 7">Multi-pass membrane protein</topology>
    </subcellularLocation>
    <subcellularLocation>
        <location evidence="8">Membrane</location>
        <topology evidence="8">Multi-pass membrane protein</topology>
    </subcellularLocation>
</comment>
<evidence type="ECO:0000256" key="6">
    <source>
        <dbReference type="ARBA" id="ARBA00023136"/>
    </source>
</evidence>
<dbReference type="OrthoDB" id="9807568at2"/>